<dbReference type="PROSITE" id="PS51257">
    <property type="entry name" value="PROKAR_LIPOPROTEIN"/>
    <property type="match status" value="1"/>
</dbReference>
<feature type="signal peptide" evidence="4">
    <location>
        <begin position="1"/>
        <end position="18"/>
    </location>
</feature>
<dbReference type="KEGG" id="hnv:DDQ68_11905"/>
<evidence type="ECO:0000256" key="1">
    <source>
        <dbReference type="ARBA" id="ARBA00005695"/>
    </source>
</evidence>
<evidence type="ECO:0000313" key="6">
    <source>
        <dbReference type="EMBL" id="AWM33424.1"/>
    </source>
</evidence>
<evidence type="ECO:0000256" key="3">
    <source>
        <dbReference type="ARBA" id="ARBA00022729"/>
    </source>
</evidence>
<evidence type="ECO:0000313" key="7">
    <source>
        <dbReference type="Proteomes" id="UP000245999"/>
    </source>
</evidence>
<keyword evidence="7" id="KW-1185">Reference proteome</keyword>
<dbReference type="GO" id="GO:1904680">
    <property type="term" value="F:peptide transmembrane transporter activity"/>
    <property type="evidence" value="ECO:0007669"/>
    <property type="project" value="TreeGrafter"/>
</dbReference>
<dbReference type="Proteomes" id="UP000245999">
    <property type="component" value="Chromosome"/>
</dbReference>
<organism evidence="6 7">
    <name type="scientific">Hymenobacter nivis</name>
    <dbReference type="NCBI Taxonomy" id="1850093"/>
    <lineage>
        <taxon>Bacteria</taxon>
        <taxon>Pseudomonadati</taxon>
        <taxon>Bacteroidota</taxon>
        <taxon>Cytophagia</taxon>
        <taxon>Cytophagales</taxon>
        <taxon>Hymenobacteraceae</taxon>
        <taxon>Hymenobacter</taxon>
    </lineage>
</organism>
<evidence type="ECO:0000256" key="4">
    <source>
        <dbReference type="SAM" id="SignalP"/>
    </source>
</evidence>
<dbReference type="GO" id="GO:0043190">
    <property type="term" value="C:ATP-binding cassette (ABC) transporter complex"/>
    <property type="evidence" value="ECO:0007669"/>
    <property type="project" value="InterPro"/>
</dbReference>
<dbReference type="PIRSF" id="PIRSF002741">
    <property type="entry name" value="MppA"/>
    <property type="match status" value="1"/>
</dbReference>
<gene>
    <name evidence="6" type="ORF">DDQ68_11905</name>
</gene>
<proteinExistence type="inferred from homology"/>
<dbReference type="InterPro" id="IPR000914">
    <property type="entry name" value="SBP_5_dom"/>
</dbReference>
<dbReference type="Gene3D" id="3.10.105.10">
    <property type="entry name" value="Dipeptide-binding Protein, Domain 3"/>
    <property type="match status" value="1"/>
</dbReference>
<dbReference type="InterPro" id="IPR039424">
    <property type="entry name" value="SBP_5"/>
</dbReference>
<dbReference type="AlphaFoldDB" id="A0A2Z3GVH4"/>
<keyword evidence="3 4" id="KW-0732">Signal</keyword>
<name>A0A2Z3GVH4_9BACT</name>
<protein>
    <recommendedName>
        <fullName evidence="5">Solute-binding protein family 5 domain-containing protein</fullName>
    </recommendedName>
</protein>
<evidence type="ECO:0000256" key="2">
    <source>
        <dbReference type="ARBA" id="ARBA00022448"/>
    </source>
</evidence>
<dbReference type="CDD" id="cd00995">
    <property type="entry name" value="PBP2_NikA_DppA_OppA_like"/>
    <property type="match status" value="1"/>
</dbReference>
<reference evidence="7" key="1">
    <citation type="submission" date="2018-04" db="EMBL/GenBank/DDBJ databases">
        <title>Complete genome of Antarctic heterotrophic bacterium Hymenobacter nivis.</title>
        <authorList>
            <person name="Terashima M."/>
        </authorList>
    </citation>
    <scope>NUCLEOTIDE SEQUENCE [LARGE SCALE GENOMIC DNA]</scope>
    <source>
        <strain evidence="7">NBRC 111535</strain>
    </source>
</reference>
<evidence type="ECO:0000259" key="5">
    <source>
        <dbReference type="Pfam" id="PF00496"/>
    </source>
</evidence>
<sequence>MKLSLLASLCTGLLTACSGPGANVAEGVRIRWATDPESLDPLVQPNQASTDADNLLHLSLLQTDFAKSSYSPGLADSLPKIRLVGDSLTLLTYCLRGAAAWDNGQPVLASDVAFTLKLMQAPGLHNEGIRTQFSFIRELRADPNNARRFTLVCRGQASDFAHASGDFFILPEAALDARGTLRRYRLADLIDRPTNAAPDTVLAAIAQRYVAAAPGRHPERLPGCGPYRLVSWEKDHRLRFQRKPQWWADQLKSPPLVLQAHPQQIDFLVIPDGASAALALRRGEVDLYPEVPARDFNRLRRSAKAQQTLAFYITPSHNVVTAGFNTRRPALADRLTRQALALLFDVPALLAAAQQGLGQRTVGIISPNTDRNYADSLPLLSFAPNRAAALLQQAGWRQKAADPAAGWMRQGPGGEVQRLALQVRYRADETTFTTIGLQFRAAAARLGIAVELRPTEASAFLSTLKAGDFDLYIRLVRGNPYLFNFTSVLHSEAAGEDNLTGFGTPDSDRLVEALAVAQSPAIRGRLLRKLQVELREEMPLVPLFFQYNCLAANRRLRHLYPSSLRPGYAAAAITWAPQAILP</sequence>
<dbReference type="Pfam" id="PF00496">
    <property type="entry name" value="SBP_bac_5"/>
    <property type="match status" value="1"/>
</dbReference>
<dbReference type="InterPro" id="IPR030678">
    <property type="entry name" value="Peptide/Ni-bd"/>
</dbReference>
<dbReference type="GO" id="GO:0015833">
    <property type="term" value="P:peptide transport"/>
    <property type="evidence" value="ECO:0007669"/>
    <property type="project" value="TreeGrafter"/>
</dbReference>
<keyword evidence="2" id="KW-0813">Transport</keyword>
<dbReference type="EMBL" id="CP029145">
    <property type="protein sequence ID" value="AWM33424.1"/>
    <property type="molecule type" value="Genomic_DNA"/>
</dbReference>
<dbReference type="OrthoDB" id="9772924at2"/>
<dbReference type="GO" id="GO:0030288">
    <property type="term" value="C:outer membrane-bounded periplasmic space"/>
    <property type="evidence" value="ECO:0007669"/>
    <property type="project" value="UniProtKB-ARBA"/>
</dbReference>
<dbReference type="PANTHER" id="PTHR30290">
    <property type="entry name" value="PERIPLASMIC BINDING COMPONENT OF ABC TRANSPORTER"/>
    <property type="match status" value="1"/>
</dbReference>
<dbReference type="SUPFAM" id="SSF53850">
    <property type="entry name" value="Periplasmic binding protein-like II"/>
    <property type="match status" value="1"/>
</dbReference>
<feature type="domain" description="Solute-binding protein family 5" evidence="5">
    <location>
        <begin position="71"/>
        <end position="475"/>
    </location>
</feature>
<dbReference type="Gene3D" id="3.40.190.10">
    <property type="entry name" value="Periplasmic binding protein-like II"/>
    <property type="match status" value="1"/>
</dbReference>
<dbReference type="PANTHER" id="PTHR30290:SF9">
    <property type="entry name" value="OLIGOPEPTIDE-BINDING PROTEIN APPA"/>
    <property type="match status" value="1"/>
</dbReference>
<comment type="similarity">
    <text evidence="1">Belongs to the bacterial solute-binding protein 5 family.</text>
</comment>
<feature type="chain" id="PRO_5016335880" description="Solute-binding protein family 5 domain-containing protein" evidence="4">
    <location>
        <begin position="19"/>
        <end position="582"/>
    </location>
</feature>
<accession>A0A2Z3GVH4</accession>